<comment type="subcellular location">
    <subcellularLocation>
        <location evidence="1">Cell membrane</location>
        <topology evidence="1">Multi-pass membrane protein</topology>
    </subcellularLocation>
</comment>
<feature type="transmembrane region" description="Helical" evidence="7">
    <location>
        <begin position="158"/>
        <end position="174"/>
    </location>
</feature>
<dbReference type="EMBL" id="CAXDID020000004">
    <property type="protein sequence ID" value="CAL5973661.1"/>
    <property type="molecule type" value="Genomic_DNA"/>
</dbReference>
<feature type="transmembrane region" description="Helical" evidence="7">
    <location>
        <begin position="186"/>
        <end position="210"/>
    </location>
</feature>
<comment type="caution">
    <text evidence="8">The sequence shown here is derived from an EMBL/GenBank/DDBJ whole genome shotgun (WGS) entry which is preliminary data.</text>
</comment>
<evidence type="ECO:0000256" key="3">
    <source>
        <dbReference type="ARBA" id="ARBA00022692"/>
    </source>
</evidence>
<evidence type="ECO:0000256" key="2">
    <source>
        <dbReference type="ARBA" id="ARBA00022475"/>
    </source>
</evidence>
<dbReference type="PANTHER" id="PTHR43823">
    <property type="entry name" value="SPORULATION PROTEIN YKVU"/>
    <property type="match status" value="1"/>
</dbReference>
<evidence type="ECO:0000256" key="1">
    <source>
        <dbReference type="ARBA" id="ARBA00004651"/>
    </source>
</evidence>
<feature type="transmembrane region" description="Helical" evidence="7">
    <location>
        <begin position="115"/>
        <end position="138"/>
    </location>
</feature>
<keyword evidence="2" id="KW-1003">Cell membrane</keyword>
<protein>
    <submittedName>
        <fullName evidence="8">MatE and transmembrane domain-containing protein</fullName>
    </submittedName>
    <submittedName>
        <fullName evidence="9">MatE_and transmembrane domain-containing protein</fullName>
    </submittedName>
</protein>
<feature type="transmembrane region" description="Helical" evidence="7">
    <location>
        <begin position="419"/>
        <end position="437"/>
    </location>
</feature>
<feature type="transmembrane region" description="Helical" evidence="7">
    <location>
        <begin position="305"/>
        <end position="325"/>
    </location>
</feature>
<dbReference type="EMBL" id="CATOUU010000531">
    <property type="protein sequence ID" value="CAI9933296.1"/>
    <property type="molecule type" value="Genomic_DNA"/>
</dbReference>
<accession>A0AA86TYJ9</accession>
<evidence type="ECO:0000256" key="5">
    <source>
        <dbReference type="ARBA" id="ARBA00023136"/>
    </source>
</evidence>
<feature type="transmembrane region" description="Helical" evidence="7">
    <location>
        <begin position="42"/>
        <end position="63"/>
    </location>
</feature>
<proteinExistence type="predicted"/>
<evidence type="ECO:0000313" key="10">
    <source>
        <dbReference type="Proteomes" id="UP001642409"/>
    </source>
</evidence>
<feature type="transmembrane region" description="Helical" evidence="7">
    <location>
        <begin position="345"/>
        <end position="368"/>
    </location>
</feature>
<dbReference type="GO" id="GO:0005886">
    <property type="term" value="C:plasma membrane"/>
    <property type="evidence" value="ECO:0007669"/>
    <property type="project" value="UniProtKB-SubCell"/>
</dbReference>
<reference evidence="8" key="1">
    <citation type="submission" date="2023-06" db="EMBL/GenBank/DDBJ databases">
        <authorList>
            <person name="Kurt Z."/>
        </authorList>
    </citation>
    <scope>NUCLEOTIDE SEQUENCE</scope>
</reference>
<feature type="compositionally biased region" description="Basic and acidic residues" evidence="6">
    <location>
        <begin position="516"/>
        <end position="543"/>
    </location>
</feature>
<feature type="transmembrane region" description="Helical" evidence="7">
    <location>
        <begin position="449"/>
        <end position="469"/>
    </location>
</feature>
<keyword evidence="3 7" id="KW-0812">Transmembrane</keyword>
<evidence type="ECO:0000313" key="9">
    <source>
        <dbReference type="EMBL" id="CAL5973661.1"/>
    </source>
</evidence>
<evidence type="ECO:0000313" key="8">
    <source>
        <dbReference type="EMBL" id="CAI9933296.1"/>
    </source>
</evidence>
<dbReference type="Proteomes" id="UP001642409">
    <property type="component" value="Unassembled WGS sequence"/>
</dbReference>
<dbReference type="PANTHER" id="PTHR43823:SF3">
    <property type="entry name" value="MULTIDRUG EXPORT PROTEIN MEPA"/>
    <property type="match status" value="1"/>
</dbReference>
<name>A0AA86TYJ9_9EUKA</name>
<sequence length="570" mass="65572">MSTMDRSSQHSSQLSKSSQDPIQIHYTGVIMKPVLQVFLSSVLPEAIFNICQAAVCFIILHYIDTFTGEYGTTMITTTIIWINLLNMLVSDSFIEAGTKYMNKSLELKQNNASKVYFAYTYIFGLGFTVLVSLALLFGLQTQLINFVIFRVFDSVEKSLYLALVIVYSLLYFTNSTRRFLKVEGLFVQNMVLSFSLIIEQLYIITMQIFFTSFMDQKVTLKSYIPTFIGPIIITAAVQLCSNFHLFEKKVRYSTTHFVQKSLFKPFRGKILGEILKNTCYYILLNSGDALIYVFTYQVVAQPAEYSVVAFAILFIELTNSFNKSVIMNMDSAFRINMQLKRYDRVYQFFQLSFVFFFINFGFQIITFALRNTFYRQVFHGEFDSSFDFYHCSLDGLLGTFNAFTMAVVRSESNKKMGSIIGVFKLLLSISFWLVGHFTNSGNSHFSTMIYFYKYCVDLIGFGFYIIIFVKYHKLRKYNYQEEQQIHAEQGQGQGQGPPKLVLREIQPIDPVSRNTSTDRDSKSKDQSKDMSKEATTSKDITKSSKLDLIQSQSWTLEEGKEGKALFGKED</sequence>
<keyword evidence="5 7" id="KW-0472">Membrane</keyword>
<gene>
    <name evidence="8" type="ORF">HINF_LOCUS20941</name>
    <name evidence="9" type="ORF">HINF_LOCUS2487</name>
</gene>
<evidence type="ECO:0000256" key="4">
    <source>
        <dbReference type="ARBA" id="ARBA00022989"/>
    </source>
</evidence>
<dbReference type="AlphaFoldDB" id="A0AA86TYJ9"/>
<evidence type="ECO:0000256" key="6">
    <source>
        <dbReference type="SAM" id="MobiDB-lite"/>
    </source>
</evidence>
<keyword evidence="10" id="KW-1185">Reference proteome</keyword>
<organism evidence="8">
    <name type="scientific">Hexamita inflata</name>
    <dbReference type="NCBI Taxonomy" id="28002"/>
    <lineage>
        <taxon>Eukaryota</taxon>
        <taxon>Metamonada</taxon>
        <taxon>Diplomonadida</taxon>
        <taxon>Hexamitidae</taxon>
        <taxon>Hexamitinae</taxon>
        <taxon>Hexamita</taxon>
    </lineage>
</organism>
<feature type="transmembrane region" description="Helical" evidence="7">
    <location>
        <begin position="279"/>
        <end position="299"/>
    </location>
</feature>
<dbReference type="InterPro" id="IPR051327">
    <property type="entry name" value="MATE_MepA_subfamily"/>
</dbReference>
<feature type="region of interest" description="Disordered" evidence="6">
    <location>
        <begin position="509"/>
        <end position="543"/>
    </location>
</feature>
<feature type="transmembrane region" description="Helical" evidence="7">
    <location>
        <begin position="75"/>
        <end position="94"/>
    </location>
</feature>
<reference evidence="9 10" key="2">
    <citation type="submission" date="2024-07" db="EMBL/GenBank/DDBJ databases">
        <authorList>
            <person name="Akdeniz Z."/>
        </authorList>
    </citation>
    <scope>NUCLEOTIDE SEQUENCE [LARGE SCALE GENOMIC DNA]</scope>
</reference>
<feature type="transmembrane region" description="Helical" evidence="7">
    <location>
        <begin position="388"/>
        <end position="407"/>
    </location>
</feature>
<feature type="transmembrane region" description="Helical" evidence="7">
    <location>
        <begin position="222"/>
        <end position="246"/>
    </location>
</feature>
<keyword evidence="4 7" id="KW-1133">Transmembrane helix</keyword>
<evidence type="ECO:0000256" key="7">
    <source>
        <dbReference type="SAM" id="Phobius"/>
    </source>
</evidence>